<organism evidence="2 5">
    <name type="scientific">Mycolicibacter arupensis</name>
    <dbReference type="NCBI Taxonomy" id="342002"/>
    <lineage>
        <taxon>Bacteria</taxon>
        <taxon>Bacillati</taxon>
        <taxon>Actinomycetota</taxon>
        <taxon>Actinomycetes</taxon>
        <taxon>Mycobacteriales</taxon>
        <taxon>Mycobacteriaceae</taxon>
        <taxon>Mycolicibacter</taxon>
    </lineage>
</organism>
<dbReference type="Proteomes" id="UP000192327">
    <property type="component" value="Unassembled WGS sequence"/>
</dbReference>
<dbReference type="EMBL" id="SSGD01000140">
    <property type="protein sequence ID" value="TXI51761.1"/>
    <property type="molecule type" value="Genomic_DNA"/>
</dbReference>
<keyword evidence="6" id="KW-1185">Reference proteome</keyword>
<feature type="chain" id="PRO_5044542247" evidence="1">
    <location>
        <begin position="31"/>
        <end position="146"/>
    </location>
</feature>
<reference evidence="4 7" key="4">
    <citation type="submission" date="2018-09" db="EMBL/GenBank/DDBJ databases">
        <title>Metagenome Assembled Genomes from an Advanced Water Purification Facility.</title>
        <authorList>
            <person name="Stamps B.W."/>
            <person name="Spear J.R."/>
        </authorList>
    </citation>
    <scope>NUCLEOTIDE SEQUENCE [LARGE SCALE GENOMIC DNA]</scope>
    <source>
        <strain evidence="4">Bin_29_2</strain>
    </source>
</reference>
<evidence type="ECO:0000313" key="7">
    <source>
        <dbReference type="Proteomes" id="UP000321797"/>
    </source>
</evidence>
<evidence type="ECO:0000313" key="5">
    <source>
        <dbReference type="Proteomes" id="UP000034416"/>
    </source>
</evidence>
<comment type="caution">
    <text evidence="2">The sequence shown here is derived from an EMBL/GenBank/DDBJ whole genome shotgun (WGS) entry which is preliminary data.</text>
</comment>
<proteinExistence type="predicted"/>
<dbReference type="EMBL" id="MVHH01000008">
    <property type="protein sequence ID" value="ORA00033.1"/>
    <property type="molecule type" value="Genomic_DNA"/>
</dbReference>
<reference evidence="2" key="2">
    <citation type="submission" date="2015-04" db="EMBL/GenBank/DDBJ databases">
        <title>Genome sequence of Mycobacterium arupense strain GUC1.</title>
        <authorList>
            <person name="Greninger A.L."/>
            <person name="Cunningham G."/>
            <person name="Chiu C.Y."/>
            <person name="Miller S."/>
        </authorList>
    </citation>
    <scope>NUCLEOTIDE SEQUENCE</scope>
    <source>
        <strain evidence="2">GUC1</strain>
    </source>
</reference>
<feature type="signal peptide" evidence="1">
    <location>
        <begin position="1"/>
        <end position="30"/>
    </location>
</feature>
<accession>A0A0F5N0X1</accession>
<evidence type="ECO:0000313" key="3">
    <source>
        <dbReference type="EMBL" id="ORA00033.1"/>
    </source>
</evidence>
<sequence>MNATLRFGVVAATIAALIGSGQLIPAPAAADDNDTTTELHNVTYIAKVDAWSSGNVVTFMRNDYETASADLDAFGTPFEANTVMADPSKAGMVIRLRFPTTATVHCEIKVDEVTTVKSERFVNTWGNTNDPHTGAMLCGALISSMA</sequence>
<reference evidence="5" key="1">
    <citation type="submission" date="2015-04" db="EMBL/GenBank/DDBJ databases">
        <title>Genome sequence of Mycobacterium arupense GUC1.</title>
        <authorList>
            <person name="Greninger A.L."/>
            <person name="Cunningham G."/>
            <person name="Chiu C.Y."/>
            <person name="Miller S."/>
        </authorList>
    </citation>
    <scope>NUCLEOTIDE SEQUENCE [LARGE SCALE GENOMIC DNA]</scope>
    <source>
        <strain evidence="5">GUC1</strain>
    </source>
</reference>
<evidence type="ECO:0000313" key="4">
    <source>
        <dbReference type="EMBL" id="TXI51761.1"/>
    </source>
</evidence>
<dbReference type="RefSeq" id="WP_046188948.1">
    <property type="nucleotide sequence ID" value="NZ_JACKUJ010000048.1"/>
</dbReference>
<dbReference type="AlphaFoldDB" id="A0A0F5N0X1"/>
<dbReference type="EMBL" id="LASW01000022">
    <property type="protein sequence ID" value="KKB99907.1"/>
    <property type="molecule type" value="Genomic_DNA"/>
</dbReference>
<evidence type="ECO:0000256" key="1">
    <source>
        <dbReference type="SAM" id="SignalP"/>
    </source>
</evidence>
<dbReference type="Proteomes" id="UP000321797">
    <property type="component" value="Unassembled WGS sequence"/>
</dbReference>
<keyword evidence="1" id="KW-0732">Signal</keyword>
<name>A0A0F5N0X1_9MYCO</name>
<gene>
    <name evidence="3" type="ORF">BST15_06080</name>
    <name evidence="4" type="ORF">E6Q54_19865</name>
    <name evidence="2" type="ORF">WR43_07475</name>
</gene>
<dbReference type="Proteomes" id="UP000034416">
    <property type="component" value="Unassembled WGS sequence"/>
</dbReference>
<dbReference type="STRING" id="342002.BST15_06080"/>
<protein>
    <submittedName>
        <fullName evidence="2">Uncharacterized protein</fullName>
    </submittedName>
</protein>
<evidence type="ECO:0000313" key="2">
    <source>
        <dbReference type="EMBL" id="KKB99907.1"/>
    </source>
</evidence>
<evidence type="ECO:0000313" key="6">
    <source>
        <dbReference type="Proteomes" id="UP000192327"/>
    </source>
</evidence>
<dbReference type="PATRIC" id="fig|342002.3.peg.1832"/>
<dbReference type="OrthoDB" id="4762021at2"/>
<reference evidence="3 6" key="3">
    <citation type="submission" date="2016-12" db="EMBL/GenBank/DDBJ databases">
        <title>The new phylogeny of genus Mycobacterium.</title>
        <authorList>
            <person name="Tortoli E."/>
            <person name="Trovato A."/>
            <person name="Cirillo D.M."/>
        </authorList>
    </citation>
    <scope>NUCLEOTIDE SEQUENCE [LARGE SCALE GENOMIC DNA]</scope>
    <source>
        <strain evidence="3 6">DSM 44942</strain>
    </source>
</reference>